<comment type="caution">
    <text evidence="2">The sequence shown here is derived from an EMBL/GenBank/DDBJ whole genome shotgun (WGS) entry which is preliminary data.</text>
</comment>
<evidence type="ECO:0000313" key="2">
    <source>
        <dbReference type="EMBL" id="EQM74899.1"/>
    </source>
</evidence>
<organism evidence="2 3">
    <name type="scientific">Microbacterium maritypicum MF109</name>
    <dbReference type="NCBI Taxonomy" id="1333857"/>
    <lineage>
        <taxon>Bacteria</taxon>
        <taxon>Bacillati</taxon>
        <taxon>Actinomycetota</taxon>
        <taxon>Actinomycetes</taxon>
        <taxon>Micrococcales</taxon>
        <taxon>Microbacteriaceae</taxon>
        <taxon>Microbacterium</taxon>
    </lineage>
</organism>
<gene>
    <name evidence="2" type="ORF">L687_05410</name>
</gene>
<feature type="transmembrane region" description="Helical" evidence="1">
    <location>
        <begin position="20"/>
        <end position="47"/>
    </location>
</feature>
<proteinExistence type="predicted"/>
<accession>T5KHG9</accession>
<keyword evidence="1" id="KW-0472">Membrane</keyword>
<dbReference type="Proteomes" id="UP000016033">
    <property type="component" value="Unassembled WGS sequence"/>
</dbReference>
<name>T5KHG9_MICMQ</name>
<dbReference type="AlphaFoldDB" id="T5KHG9"/>
<feature type="transmembrane region" description="Helical" evidence="1">
    <location>
        <begin position="59"/>
        <end position="79"/>
    </location>
</feature>
<dbReference type="PATRIC" id="fig|1333857.3.peg.3056"/>
<evidence type="ECO:0000256" key="1">
    <source>
        <dbReference type="SAM" id="Phobius"/>
    </source>
</evidence>
<dbReference type="EMBL" id="ATAO01000206">
    <property type="protein sequence ID" value="EQM74899.1"/>
    <property type="molecule type" value="Genomic_DNA"/>
</dbReference>
<evidence type="ECO:0000313" key="3">
    <source>
        <dbReference type="Proteomes" id="UP000016033"/>
    </source>
</evidence>
<sequence>MTEVSRIALSSLGEMLGGSVAALVATGGTGAGVCVALMTVGASWCLVQQVRFRYRVASSPVAPFAVGFLVVATGVFALIALHPESVLPANIAHVMMVFFAGIVGPIVGWSLIANMLVMRNRKREICEPAGDHDLSN</sequence>
<keyword evidence="1" id="KW-0812">Transmembrane</keyword>
<feature type="transmembrane region" description="Helical" evidence="1">
    <location>
        <begin position="91"/>
        <end position="113"/>
    </location>
</feature>
<protein>
    <submittedName>
        <fullName evidence="2">Uncharacterized protein</fullName>
    </submittedName>
</protein>
<keyword evidence="1" id="KW-1133">Transmembrane helix</keyword>
<reference evidence="2 3" key="1">
    <citation type="journal article" date="2013" name="Genome Announc.">
        <title>Whole-genome sequences of five oyster-associated bacteria show potential for crude oil hydrocarbon degradation.</title>
        <authorList>
            <person name="Chauhan A."/>
            <person name="Green S."/>
            <person name="Pathak A."/>
            <person name="Thomas J."/>
            <person name="Venkatramanan R."/>
        </authorList>
    </citation>
    <scope>NUCLEOTIDE SEQUENCE [LARGE SCALE GENOMIC DNA]</scope>
    <source>
        <strain evidence="2 3">MF109</strain>
    </source>
</reference>